<keyword evidence="3" id="KW-1185">Reference proteome</keyword>
<dbReference type="Pfam" id="PF14478">
    <property type="entry name" value="DUF4430"/>
    <property type="match status" value="1"/>
</dbReference>
<evidence type="ECO:0000313" key="2">
    <source>
        <dbReference type="EMBL" id="KAA1262247.1"/>
    </source>
</evidence>
<evidence type="ECO:0000259" key="1">
    <source>
        <dbReference type="Pfam" id="PF14478"/>
    </source>
</evidence>
<evidence type="ECO:0000313" key="3">
    <source>
        <dbReference type="Proteomes" id="UP000322699"/>
    </source>
</evidence>
<dbReference type="PROSITE" id="PS51257">
    <property type="entry name" value="PROKAR_LIPOPROTEIN"/>
    <property type="match status" value="1"/>
</dbReference>
<dbReference type="Gene3D" id="2.170.130.30">
    <property type="match status" value="1"/>
</dbReference>
<accession>A0A5B1CM35</accession>
<dbReference type="InterPro" id="IPR027954">
    <property type="entry name" value="Transcobalamin-like_C"/>
</dbReference>
<name>A0A5B1CM35_9BACT</name>
<sequence length="124" mass="13132">MRILGPLFLLIALAGCTTQTQEPDTNAATGVVTFEFKTGDETEVVNVEGIADGETVESVMRKIDEVEVSISGSGTTAFVNKIGEKATANGEGWTYTIDGQRAERGIGATPLSPPATVTWEYGEF</sequence>
<dbReference type="Proteomes" id="UP000322699">
    <property type="component" value="Unassembled WGS sequence"/>
</dbReference>
<comment type="caution">
    <text evidence="2">The sequence shown here is derived from an EMBL/GenBank/DDBJ whole genome shotgun (WGS) entry which is preliminary data.</text>
</comment>
<proteinExistence type="predicted"/>
<gene>
    <name evidence="2" type="ORF">LF1_48090</name>
</gene>
<reference evidence="2 3" key="1">
    <citation type="submission" date="2019-08" db="EMBL/GenBank/DDBJ databases">
        <title>Deep-cultivation of Planctomycetes and their phenomic and genomic characterization uncovers novel biology.</title>
        <authorList>
            <person name="Wiegand S."/>
            <person name="Jogler M."/>
            <person name="Boedeker C."/>
            <person name="Pinto D."/>
            <person name="Vollmers J."/>
            <person name="Rivas-Marin E."/>
            <person name="Kohn T."/>
            <person name="Peeters S.H."/>
            <person name="Heuer A."/>
            <person name="Rast P."/>
            <person name="Oberbeckmann S."/>
            <person name="Bunk B."/>
            <person name="Jeske O."/>
            <person name="Meyerdierks A."/>
            <person name="Storesund J.E."/>
            <person name="Kallscheuer N."/>
            <person name="Luecker S."/>
            <person name="Lage O.M."/>
            <person name="Pohl T."/>
            <person name="Merkel B.J."/>
            <person name="Hornburger P."/>
            <person name="Mueller R.-W."/>
            <person name="Bruemmer F."/>
            <person name="Labrenz M."/>
            <person name="Spormann A.M."/>
            <person name="Op Den Camp H."/>
            <person name="Overmann J."/>
            <person name="Amann R."/>
            <person name="Jetten M.S.M."/>
            <person name="Mascher T."/>
            <person name="Medema M.H."/>
            <person name="Devos D.P."/>
            <person name="Kaster A.-K."/>
            <person name="Ovreas L."/>
            <person name="Rohde M."/>
            <person name="Galperin M.Y."/>
            <person name="Jogler C."/>
        </authorList>
    </citation>
    <scope>NUCLEOTIDE SEQUENCE [LARGE SCALE GENOMIC DNA]</scope>
    <source>
        <strain evidence="2 3">LF1</strain>
    </source>
</reference>
<dbReference type="RefSeq" id="WP_068259036.1">
    <property type="nucleotide sequence ID" value="NZ_LWSK01000008.1"/>
</dbReference>
<organism evidence="2 3">
    <name type="scientific">Rubripirellula obstinata</name>
    <dbReference type="NCBI Taxonomy" id="406547"/>
    <lineage>
        <taxon>Bacteria</taxon>
        <taxon>Pseudomonadati</taxon>
        <taxon>Planctomycetota</taxon>
        <taxon>Planctomycetia</taxon>
        <taxon>Pirellulales</taxon>
        <taxon>Pirellulaceae</taxon>
        <taxon>Rubripirellula</taxon>
    </lineage>
</organism>
<dbReference type="AlphaFoldDB" id="A0A5B1CM35"/>
<protein>
    <recommendedName>
        <fullName evidence="1">Transcobalamin-like C-terminal domain-containing protein</fullName>
    </recommendedName>
</protein>
<dbReference type="OrthoDB" id="278441at2"/>
<feature type="domain" description="Transcobalamin-like C-terminal" evidence="1">
    <location>
        <begin position="53"/>
        <end position="122"/>
    </location>
</feature>
<dbReference type="EMBL" id="VRLW01000001">
    <property type="protein sequence ID" value="KAA1262247.1"/>
    <property type="molecule type" value="Genomic_DNA"/>
</dbReference>